<protein>
    <recommendedName>
        <fullName evidence="3">DUF4652 domain-containing protein</fullName>
    </recommendedName>
</protein>
<dbReference type="SUPFAM" id="SSF69322">
    <property type="entry name" value="Tricorn protease domain 2"/>
    <property type="match status" value="1"/>
</dbReference>
<dbReference type="Gene3D" id="2.40.128.660">
    <property type="entry name" value="Uncharacterised protein PF15525, DUF4652"/>
    <property type="match status" value="1"/>
</dbReference>
<dbReference type="Proteomes" id="UP000076567">
    <property type="component" value="Unassembled WGS sequence"/>
</dbReference>
<evidence type="ECO:0000313" key="2">
    <source>
        <dbReference type="Proteomes" id="UP000076567"/>
    </source>
</evidence>
<organism evidence="1 2">
    <name type="scientific">Fictibacillus phosphorivorans</name>
    <dbReference type="NCBI Taxonomy" id="1221500"/>
    <lineage>
        <taxon>Bacteria</taxon>
        <taxon>Bacillati</taxon>
        <taxon>Bacillota</taxon>
        <taxon>Bacilli</taxon>
        <taxon>Bacillales</taxon>
        <taxon>Fictibacillaceae</taxon>
        <taxon>Fictibacillus</taxon>
    </lineage>
</organism>
<evidence type="ECO:0000313" key="1">
    <source>
        <dbReference type="EMBL" id="KZE65983.1"/>
    </source>
</evidence>
<dbReference type="EMBL" id="LRFC01000023">
    <property type="protein sequence ID" value="KZE65983.1"/>
    <property type="molecule type" value="Genomic_DNA"/>
</dbReference>
<gene>
    <name evidence="1" type="ORF">AWM68_06280</name>
</gene>
<accession>A0A165NGL7</accession>
<name>A0A165NGL7_9BACL</name>
<dbReference type="Pfam" id="PF15525">
    <property type="entry name" value="DUF4652"/>
    <property type="match status" value="1"/>
</dbReference>
<reference evidence="2" key="1">
    <citation type="submission" date="2016-01" db="EMBL/GenBank/DDBJ databases">
        <title>Draft genome of Chromobacterium sp. F49.</title>
        <authorList>
            <person name="Hong K.W."/>
        </authorList>
    </citation>
    <scope>NUCLEOTIDE SEQUENCE [LARGE SCALE GENOMIC DNA]</scope>
    <source>
        <strain evidence="2">P7IIIA</strain>
    </source>
</reference>
<proteinExistence type="predicted"/>
<keyword evidence="2" id="KW-1185">Reference proteome</keyword>
<dbReference type="RefSeq" id="WP_066241108.1">
    <property type="nucleotide sequence ID" value="NZ_LRFC01000023.1"/>
</dbReference>
<evidence type="ECO:0008006" key="3">
    <source>
        <dbReference type="Google" id="ProtNLM"/>
    </source>
</evidence>
<sequence length="168" mass="19253">MLEIRFDNDEQTIYVKEGEIERVLESDSPSKPVFSPDKSIAAFISPLEWECLGSLFIFNLKSGEKKELIKPDEHQNIPKQVIWVDDRTLAIIIGFGHGTVQVGGNVYLYDIETSLLNNITNYPDSVQITKMKLLEDGETLSLEGIEYVDVDYNKFELYQEIITINLYI</sequence>
<dbReference type="InterPro" id="IPR028102">
    <property type="entry name" value="DUF4652"/>
</dbReference>
<comment type="caution">
    <text evidence="1">The sequence shown here is derived from an EMBL/GenBank/DDBJ whole genome shotgun (WGS) entry which is preliminary data.</text>
</comment>
<dbReference type="AlphaFoldDB" id="A0A165NGL7"/>